<name>A0ABT4TVZ3_9ACTN</name>
<comment type="catalytic activity">
    <reaction evidence="1 12">
        <text>Endohydrolysis of (1-&gt;4)-alpha-D-glucosidic linkages in polysaccharides containing three or more (1-&gt;4)-alpha-linked D-glucose units.</text>
        <dbReference type="EC" id="3.2.1.1"/>
    </reaction>
</comment>
<evidence type="ECO:0000256" key="6">
    <source>
        <dbReference type="ARBA" id="ARBA00022723"/>
    </source>
</evidence>
<feature type="chain" id="PRO_5045053532" description="Alpha-amylase" evidence="14">
    <location>
        <begin position="37"/>
        <end position="624"/>
    </location>
</feature>
<dbReference type="Pfam" id="PF00686">
    <property type="entry name" value="CBM_20"/>
    <property type="match status" value="1"/>
</dbReference>
<evidence type="ECO:0000256" key="2">
    <source>
        <dbReference type="ARBA" id="ARBA00001913"/>
    </source>
</evidence>
<dbReference type="InterPro" id="IPR013784">
    <property type="entry name" value="Carb-bd-like_fold"/>
</dbReference>
<evidence type="ECO:0000256" key="5">
    <source>
        <dbReference type="ARBA" id="ARBA00017303"/>
    </source>
</evidence>
<proteinExistence type="inferred from homology"/>
<accession>A0ABT4TVZ3</accession>
<dbReference type="SMART" id="SM00642">
    <property type="entry name" value="Aamy"/>
    <property type="match status" value="1"/>
</dbReference>
<dbReference type="InterPro" id="IPR002044">
    <property type="entry name" value="CBM20"/>
</dbReference>
<evidence type="ECO:0000313" key="16">
    <source>
        <dbReference type="EMBL" id="MDA2808877.1"/>
    </source>
</evidence>
<organism evidence="16 17">
    <name type="scientific">Nocardiopsis suaedae</name>
    <dbReference type="NCBI Taxonomy" id="3018444"/>
    <lineage>
        <taxon>Bacteria</taxon>
        <taxon>Bacillati</taxon>
        <taxon>Actinomycetota</taxon>
        <taxon>Actinomycetes</taxon>
        <taxon>Streptosporangiales</taxon>
        <taxon>Nocardiopsidaceae</taxon>
        <taxon>Nocardiopsis</taxon>
    </lineage>
</organism>
<dbReference type="PRINTS" id="PR00110">
    <property type="entry name" value="ALPHAAMYLASE"/>
</dbReference>
<dbReference type="InterPro" id="IPR031319">
    <property type="entry name" value="A-amylase_C"/>
</dbReference>
<evidence type="ECO:0000256" key="1">
    <source>
        <dbReference type="ARBA" id="ARBA00000548"/>
    </source>
</evidence>
<keyword evidence="10 12" id="KW-0326">Glycosidase</keyword>
<dbReference type="SMART" id="SM01065">
    <property type="entry name" value="CBM_2"/>
    <property type="match status" value="1"/>
</dbReference>
<evidence type="ECO:0000256" key="14">
    <source>
        <dbReference type="SAM" id="SignalP"/>
    </source>
</evidence>
<evidence type="ECO:0000256" key="8">
    <source>
        <dbReference type="ARBA" id="ARBA00022837"/>
    </source>
</evidence>
<dbReference type="InterPro" id="IPR006046">
    <property type="entry name" value="Alpha_amylase"/>
</dbReference>
<evidence type="ECO:0000256" key="12">
    <source>
        <dbReference type="RuleBase" id="RU361134"/>
    </source>
</evidence>
<dbReference type="PROSITE" id="PS51166">
    <property type="entry name" value="CBM20"/>
    <property type="match status" value="1"/>
</dbReference>
<feature type="signal peptide" evidence="14">
    <location>
        <begin position="1"/>
        <end position="36"/>
    </location>
</feature>
<dbReference type="InterPro" id="IPR006047">
    <property type="entry name" value="GH13_cat_dom"/>
</dbReference>
<dbReference type="Gene3D" id="2.60.40.1180">
    <property type="entry name" value="Golgi alpha-mannosidase II"/>
    <property type="match status" value="1"/>
</dbReference>
<dbReference type="InterPro" id="IPR017853">
    <property type="entry name" value="GH"/>
</dbReference>
<comment type="caution">
    <text evidence="16">The sequence shown here is derived from an EMBL/GenBank/DDBJ whole genome shotgun (WGS) entry which is preliminary data.</text>
</comment>
<evidence type="ECO:0000256" key="3">
    <source>
        <dbReference type="ARBA" id="ARBA00008061"/>
    </source>
</evidence>
<dbReference type="PROSITE" id="PS51257">
    <property type="entry name" value="PROKAR_LIPOPROTEIN"/>
    <property type="match status" value="1"/>
</dbReference>
<evidence type="ECO:0000259" key="15">
    <source>
        <dbReference type="PROSITE" id="PS51166"/>
    </source>
</evidence>
<comment type="cofactor">
    <cofactor evidence="2">
        <name>Ca(2+)</name>
        <dbReference type="ChEBI" id="CHEBI:29108"/>
    </cofactor>
</comment>
<dbReference type="InterPro" id="IPR006048">
    <property type="entry name" value="A-amylase/branching_C"/>
</dbReference>
<dbReference type="Gene3D" id="3.20.20.80">
    <property type="entry name" value="Glycosidases"/>
    <property type="match status" value="1"/>
</dbReference>
<sequence length="624" mass="65508">MPLTLRRTLAAAAALLIGCALIAASALRSDPGAAQAAPAAAAEAPAAPADGPMVHLFQWRWESVAQECEDVLGPNGYAAVQVSPPQEHVVLEGEGYPWWQDYQPVSYRLDQTRRGTAADFRDMVDRCRGAGVRVYVDAIVNHMTGTGSVGSGPGSAGSEYEKYAYPDLFGDGASGYSEQDFNTAECGRDIEDWNDPWEVRTCELLGLSDLATGDAYVRDTLSAYLSSLVEMGVAGFRIDAAKHMPPEDLRAVVDGLPATVPGWDGPPYIFQEVIADSAIGEDEYTGIGDVTEFDYQRGIGHAFADGDLQAAKGVGDGALASDSAVAFVVNHDTQRSEPTLTHRTDRDRYDLAQAFLLAHGYGTPKVMSSYDFTGNDQGPPMSGDGTTAATDCSQDAWVCEHRALNAMPTFTNATAGEAVSWLDDGSQRGRAALERGSAGFAAFNATGQEWTAGFATSLPDGTYCDVASGTFADGACDGATVRVEGGDAKVAVPAEGAVALHVGAMVEGDGSDGDDGSGDPGECSTVEAAFAPTVETFYGQGVYVAGSVDELGGWDTDRALELSTDESSYPVWQGSVDLPPGAEFEYKYIKKDPDGTVTWESGGNRTGTAAGEGCAAEFTGDWRD</sequence>
<evidence type="ECO:0000313" key="17">
    <source>
        <dbReference type="Proteomes" id="UP001165685"/>
    </source>
</evidence>
<dbReference type="InterPro" id="IPR013780">
    <property type="entry name" value="Glyco_hydro_b"/>
</dbReference>
<dbReference type="SUPFAM" id="SSF51445">
    <property type="entry name" value="(Trans)glycosidases"/>
    <property type="match status" value="1"/>
</dbReference>
<dbReference type="EMBL" id="JAQFWP010000112">
    <property type="protein sequence ID" value="MDA2808877.1"/>
    <property type="molecule type" value="Genomic_DNA"/>
</dbReference>
<dbReference type="Pfam" id="PF00128">
    <property type="entry name" value="Alpha-amylase"/>
    <property type="match status" value="1"/>
</dbReference>
<keyword evidence="8" id="KW-0106">Calcium</keyword>
<protein>
    <recommendedName>
        <fullName evidence="5 12">Alpha-amylase</fullName>
        <ecNumber evidence="4 12">3.2.1.1</ecNumber>
    </recommendedName>
</protein>
<evidence type="ECO:0000256" key="7">
    <source>
        <dbReference type="ARBA" id="ARBA00022801"/>
    </source>
</evidence>
<dbReference type="InterPro" id="IPR013783">
    <property type="entry name" value="Ig-like_fold"/>
</dbReference>
<dbReference type="SUPFAM" id="SSF49452">
    <property type="entry name" value="Starch-binding domain-like"/>
    <property type="match status" value="1"/>
</dbReference>
<feature type="region of interest" description="Disordered" evidence="13">
    <location>
        <begin position="599"/>
        <end position="624"/>
    </location>
</feature>
<comment type="similarity">
    <text evidence="3 11">Belongs to the glycosyl hydrolase 13 family.</text>
</comment>
<dbReference type="Proteomes" id="UP001165685">
    <property type="component" value="Unassembled WGS sequence"/>
</dbReference>
<feature type="domain" description="CBM20" evidence="15">
    <location>
        <begin position="517"/>
        <end position="624"/>
    </location>
</feature>
<evidence type="ECO:0000256" key="13">
    <source>
        <dbReference type="SAM" id="MobiDB-lite"/>
    </source>
</evidence>
<dbReference type="Pfam" id="PF02806">
    <property type="entry name" value="Alpha-amylase_C"/>
    <property type="match status" value="1"/>
</dbReference>
<evidence type="ECO:0000256" key="9">
    <source>
        <dbReference type="ARBA" id="ARBA00023277"/>
    </source>
</evidence>
<keyword evidence="17" id="KW-1185">Reference proteome</keyword>
<keyword evidence="7 12" id="KW-0378">Hydrolase</keyword>
<dbReference type="RefSeq" id="WP_270681462.1">
    <property type="nucleotide sequence ID" value="NZ_JAQFWP010000112.1"/>
</dbReference>
<keyword evidence="14" id="KW-0732">Signal</keyword>
<gene>
    <name evidence="16" type="ORF">O4U47_30510</name>
</gene>
<dbReference type="Gene3D" id="2.60.40.10">
    <property type="entry name" value="Immunoglobulins"/>
    <property type="match status" value="1"/>
</dbReference>
<reference evidence="16" key="1">
    <citation type="submission" date="2023-01" db="EMBL/GenBank/DDBJ databases">
        <title>Draft genome sequence of Nocardiopsis sp. LSu2-4 isolated from halophytes.</title>
        <authorList>
            <person name="Duangmal K."/>
            <person name="Chantavorakit T."/>
        </authorList>
    </citation>
    <scope>NUCLEOTIDE SEQUENCE</scope>
    <source>
        <strain evidence="16">LSu2-4</strain>
    </source>
</reference>
<feature type="compositionally biased region" description="Low complexity" evidence="13">
    <location>
        <begin position="606"/>
        <end position="624"/>
    </location>
</feature>
<keyword evidence="9 12" id="KW-0119">Carbohydrate metabolism</keyword>
<dbReference type="CDD" id="cd11317">
    <property type="entry name" value="AmyAc_bac_euk_AmyA"/>
    <property type="match status" value="1"/>
</dbReference>
<dbReference type="SUPFAM" id="SSF51011">
    <property type="entry name" value="Glycosyl hydrolase domain"/>
    <property type="match status" value="1"/>
</dbReference>
<evidence type="ECO:0000256" key="4">
    <source>
        <dbReference type="ARBA" id="ARBA00012595"/>
    </source>
</evidence>
<dbReference type="GO" id="GO:0016787">
    <property type="term" value="F:hydrolase activity"/>
    <property type="evidence" value="ECO:0007669"/>
    <property type="project" value="UniProtKB-KW"/>
</dbReference>
<evidence type="ECO:0000256" key="10">
    <source>
        <dbReference type="ARBA" id="ARBA00023295"/>
    </source>
</evidence>
<dbReference type="PANTHER" id="PTHR43447">
    <property type="entry name" value="ALPHA-AMYLASE"/>
    <property type="match status" value="1"/>
</dbReference>
<dbReference type="SMART" id="SM00632">
    <property type="entry name" value="Aamy_C"/>
    <property type="match status" value="1"/>
</dbReference>
<keyword evidence="6" id="KW-0479">Metal-binding</keyword>
<dbReference type="EC" id="3.2.1.1" evidence="4 12"/>
<evidence type="ECO:0000256" key="11">
    <source>
        <dbReference type="RuleBase" id="RU003615"/>
    </source>
</evidence>